<keyword evidence="4" id="KW-1185">Reference proteome</keyword>
<dbReference type="Gramene" id="AET3Gv20667700.1">
    <property type="protein sequence ID" value="AET3Gv20667700.1"/>
    <property type="gene ID" value="AET3Gv20667700"/>
</dbReference>
<evidence type="ECO:0000256" key="1">
    <source>
        <dbReference type="SAM" id="Coils"/>
    </source>
</evidence>
<reference evidence="3" key="4">
    <citation type="submission" date="2019-03" db="UniProtKB">
        <authorList>
            <consortium name="EnsemblPlants"/>
        </authorList>
    </citation>
    <scope>IDENTIFICATION</scope>
</reference>
<sequence length="183" mass="20495">MGRTSKSIDDADWQDVLSMKEEFGILQQDSTFLCTDVSKLQQEVSSIGPKQTEICEQVGGVQQAVLQLGKQMAAMNLVLKSLVPKSVNRNEDEAETSASQVVKSPTLARAELQNLEHRNANLRKHLEAERELNRQFEEAQLQNLPPVRVQKPSTTERIPMQDLTAERNTPVAHQAKPHTPAFQ</sequence>
<dbReference type="Gramene" id="AET3Gv20667700.11">
    <property type="protein sequence ID" value="AET3Gv20667700.11"/>
    <property type="gene ID" value="AET3Gv20667700"/>
</dbReference>
<dbReference type="Gramene" id="AET3Gv20667700.10">
    <property type="protein sequence ID" value="AET3Gv20667700.10"/>
    <property type="gene ID" value="AET3Gv20667700"/>
</dbReference>
<evidence type="ECO:0000313" key="3">
    <source>
        <dbReference type="EnsemblPlants" id="AET3Gv20667700.10"/>
    </source>
</evidence>
<dbReference type="Proteomes" id="UP000015105">
    <property type="component" value="Chromosome 3D"/>
</dbReference>
<dbReference type="EnsemblPlants" id="AET3Gv20667700.10">
    <property type="protein sequence ID" value="AET3Gv20667700.10"/>
    <property type="gene ID" value="AET3Gv20667700"/>
</dbReference>
<reference evidence="3" key="5">
    <citation type="journal article" date="2021" name="G3 (Bethesda)">
        <title>Aegilops tauschii genome assembly Aet v5.0 features greater sequence contiguity and improved annotation.</title>
        <authorList>
            <person name="Wang L."/>
            <person name="Zhu T."/>
            <person name="Rodriguez J.C."/>
            <person name="Deal K.R."/>
            <person name="Dubcovsky J."/>
            <person name="McGuire P.E."/>
            <person name="Lux T."/>
            <person name="Spannagl M."/>
            <person name="Mayer K.F.X."/>
            <person name="Baldrich P."/>
            <person name="Meyers B.C."/>
            <person name="Huo N."/>
            <person name="Gu Y.Q."/>
            <person name="Zhou H."/>
            <person name="Devos K.M."/>
            <person name="Bennetzen J.L."/>
            <person name="Unver T."/>
            <person name="Budak H."/>
            <person name="Gulick P.J."/>
            <person name="Galiba G."/>
            <person name="Kalapos B."/>
            <person name="Nelson D.R."/>
            <person name="Li P."/>
            <person name="You F.M."/>
            <person name="Luo M.C."/>
            <person name="Dvorak J."/>
        </authorList>
    </citation>
    <scope>NUCLEOTIDE SEQUENCE [LARGE SCALE GENOMIC DNA]</scope>
    <source>
        <strain evidence="3">cv. AL8/78</strain>
    </source>
</reference>
<evidence type="ECO:0000256" key="2">
    <source>
        <dbReference type="SAM" id="MobiDB-lite"/>
    </source>
</evidence>
<evidence type="ECO:0000313" key="4">
    <source>
        <dbReference type="Proteomes" id="UP000015105"/>
    </source>
</evidence>
<dbReference type="EnsemblPlants" id="AET3Gv20667700.11">
    <property type="protein sequence ID" value="AET3Gv20667700.11"/>
    <property type="gene ID" value="AET3Gv20667700"/>
</dbReference>
<reference evidence="3" key="3">
    <citation type="journal article" date="2017" name="Nature">
        <title>Genome sequence of the progenitor of the wheat D genome Aegilops tauschii.</title>
        <authorList>
            <person name="Luo M.C."/>
            <person name="Gu Y.Q."/>
            <person name="Puiu D."/>
            <person name="Wang H."/>
            <person name="Twardziok S.O."/>
            <person name="Deal K.R."/>
            <person name="Huo N."/>
            <person name="Zhu T."/>
            <person name="Wang L."/>
            <person name="Wang Y."/>
            <person name="McGuire P.E."/>
            <person name="Liu S."/>
            <person name="Long H."/>
            <person name="Ramasamy R.K."/>
            <person name="Rodriguez J.C."/>
            <person name="Van S.L."/>
            <person name="Yuan L."/>
            <person name="Wang Z."/>
            <person name="Xia Z."/>
            <person name="Xiao L."/>
            <person name="Anderson O.D."/>
            <person name="Ouyang S."/>
            <person name="Liang Y."/>
            <person name="Zimin A.V."/>
            <person name="Pertea G."/>
            <person name="Qi P."/>
            <person name="Bennetzen J.L."/>
            <person name="Dai X."/>
            <person name="Dawson M.W."/>
            <person name="Muller H.G."/>
            <person name="Kugler K."/>
            <person name="Rivarola-Duarte L."/>
            <person name="Spannagl M."/>
            <person name="Mayer K.F.X."/>
            <person name="Lu F.H."/>
            <person name="Bevan M.W."/>
            <person name="Leroy P."/>
            <person name="Li P."/>
            <person name="You F.M."/>
            <person name="Sun Q."/>
            <person name="Liu Z."/>
            <person name="Lyons E."/>
            <person name="Wicker T."/>
            <person name="Salzberg S.L."/>
            <person name="Devos K.M."/>
            <person name="Dvorak J."/>
        </authorList>
    </citation>
    <scope>NUCLEOTIDE SEQUENCE [LARGE SCALE GENOMIC DNA]</scope>
    <source>
        <strain evidence="3">cv. AL8/78</strain>
    </source>
</reference>
<accession>A0A453FG50</accession>
<protein>
    <submittedName>
        <fullName evidence="3">Uncharacterized protein</fullName>
    </submittedName>
</protein>
<name>A0A453FG50_AEGTS</name>
<dbReference type="Gramene" id="AET3Gv20667700.13">
    <property type="protein sequence ID" value="AET3Gv20667700.13"/>
    <property type="gene ID" value="AET3Gv20667700"/>
</dbReference>
<feature type="coiled-coil region" evidence="1">
    <location>
        <begin position="112"/>
        <end position="142"/>
    </location>
</feature>
<keyword evidence="1" id="KW-0175">Coiled coil</keyword>
<proteinExistence type="predicted"/>
<reference evidence="4" key="1">
    <citation type="journal article" date="2014" name="Science">
        <title>Ancient hybridizations among the ancestral genomes of bread wheat.</title>
        <authorList>
            <consortium name="International Wheat Genome Sequencing Consortium,"/>
            <person name="Marcussen T."/>
            <person name="Sandve S.R."/>
            <person name="Heier L."/>
            <person name="Spannagl M."/>
            <person name="Pfeifer M."/>
            <person name="Jakobsen K.S."/>
            <person name="Wulff B.B."/>
            <person name="Steuernagel B."/>
            <person name="Mayer K.F."/>
            <person name="Olsen O.A."/>
        </authorList>
    </citation>
    <scope>NUCLEOTIDE SEQUENCE [LARGE SCALE GENOMIC DNA]</scope>
    <source>
        <strain evidence="4">cv. AL8/78</strain>
    </source>
</reference>
<organism evidence="3 4">
    <name type="scientific">Aegilops tauschii subsp. strangulata</name>
    <name type="common">Goatgrass</name>
    <dbReference type="NCBI Taxonomy" id="200361"/>
    <lineage>
        <taxon>Eukaryota</taxon>
        <taxon>Viridiplantae</taxon>
        <taxon>Streptophyta</taxon>
        <taxon>Embryophyta</taxon>
        <taxon>Tracheophyta</taxon>
        <taxon>Spermatophyta</taxon>
        <taxon>Magnoliopsida</taxon>
        <taxon>Liliopsida</taxon>
        <taxon>Poales</taxon>
        <taxon>Poaceae</taxon>
        <taxon>BOP clade</taxon>
        <taxon>Pooideae</taxon>
        <taxon>Triticodae</taxon>
        <taxon>Triticeae</taxon>
        <taxon>Triticinae</taxon>
        <taxon>Aegilops</taxon>
    </lineage>
</organism>
<dbReference type="EnsemblPlants" id="AET3Gv20667700.13">
    <property type="protein sequence ID" value="AET3Gv20667700.13"/>
    <property type="gene ID" value="AET3Gv20667700"/>
</dbReference>
<feature type="region of interest" description="Disordered" evidence="2">
    <location>
        <begin position="142"/>
        <end position="183"/>
    </location>
</feature>
<reference evidence="4" key="2">
    <citation type="journal article" date="2017" name="Nat. Plants">
        <title>The Aegilops tauschii genome reveals multiple impacts of transposons.</title>
        <authorList>
            <person name="Zhao G."/>
            <person name="Zou C."/>
            <person name="Li K."/>
            <person name="Wang K."/>
            <person name="Li T."/>
            <person name="Gao L."/>
            <person name="Zhang X."/>
            <person name="Wang H."/>
            <person name="Yang Z."/>
            <person name="Liu X."/>
            <person name="Jiang W."/>
            <person name="Mao L."/>
            <person name="Kong X."/>
            <person name="Jiao Y."/>
            <person name="Jia J."/>
        </authorList>
    </citation>
    <scope>NUCLEOTIDE SEQUENCE [LARGE SCALE GENOMIC DNA]</scope>
    <source>
        <strain evidence="4">cv. AL8/78</strain>
    </source>
</reference>
<dbReference type="EnsemblPlants" id="AET3Gv20667700.1">
    <property type="protein sequence ID" value="AET3Gv20667700.1"/>
    <property type="gene ID" value="AET3Gv20667700"/>
</dbReference>
<dbReference type="AlphaFoldDB" id="A0A453FG50"/>